<dbReference type="PANTHER" id="PTHR23502:SF51">
    <property type="entry name" value="QUINIDINE RESISTANCE PROTEIN 1-RELATED"/>
    <property type="match status" value="1"/>
</dbReference>
<evidence type="ECO:0000256" key="7">
    <source>
        <dbReference type="SAM" id="Phobius"/>
    </source>
</evidence>
<evidence type="ECO:0000313" key="10">
    <source>
        <dbReference type="Proteomes" id="UP001151582"/>
    </source>
</evidence>
<dbReference type="GO" id="GO:0005886">
    <property type="term" value="C:plasma membrane"/>
    <property type="evidence" value="ECO:0007669"/>
    <property type="project" value="TreeGrafter"/>
</dbReference>
<keyword evidence="3 7" id="KW-0812">Transmembrane</keyword>
<organism evidence="9 10">
    <name type="scientific">Dimargaris verticillata</name>
    <dbReference type="NCBI Taxonomy" id="2761393"/>
    <lineage>
        <taxon>Eukaryota</taxon>
        <taxon>Fungi</taxon>
        <taxon>Fungi incertae sedis</taxon>
        <taxon>Zoopagomycota</taxon>
        <taxon>Kickxellomycotina</taxon>
        <taxon>Dimargaritomycetes</taxon>
        <taxon>Dimargaritales</taxon>
        <taxon>Dimargaritaceae</taxon>
        <taxon>Dimargaris</taxon>
    </lineage>
</organism>
<proteinExistence type="predicted"/>
<feature type="transmembrane region" description="Helical" evidence="7">
    <location>
        <begin position="464"/>
        <end position="485"/>
    </location>
</feature>
<feature type="region of interest" description="Disordered" evidence="6">
    <location>
        <begin position="382"/>
        <end position="403"/>
    </location>
</feature>
<evidence type="ECO:0000256" key="6">
    <source>
        <dbReference type="SAM" id="MobiDB-lite"/>
    </source>
</evidence>
<evidence type="ECO:0000256" key="2">
    <source>
        <dbReference type="ARBA" id="ARBA00022448"/>
    </source>
</evidence>
<evidence type="ECO:0000313" key="9">
    <source>
        <dbReference type="EMBL" id="KAJ1976742.1"/>
    </source>
</evidence>
<feature type="transmembrane region" description="Helical" evidence="7">
    <location>
        <begin position="131"/>
        <end position="151"/>
    </location>
</feature>
<dbReference type="PROSITE" id="PS50850">
    <property type="entry name" value="MFS"/>
    <property type="match status" value="1"/>
</dbReference>
<dbReference type="Proteomes" id="UP001151582">
    <property type="component" value="Unassembled WGS sequence"/>
</dbReference>
<sequence length="565" mass="61305">MDSNRSTLHASSELVQQFANASATATTYASSFSEQGYHDHSAKVPSAITDTTCQTSLEPHTSDVQTHIDPDASLTEKSDAEEPVVYTIFSPTQKAFIVVTVAVAGLIAPLSSTMYLPAMEVITQEMATTSIMMKLTVALYMVGMGVAPMAWGTLSDTLGRKPVYVASFIIYVGACIGCALSNNIGLLIGMRTIQACGSSSVLAVGSGTICDIYKPKRRGRALGFFFLGALLGPVIGPIVGGYVTQSLGWRWIFWILAILGGVIAAALGVWLPETHRRIVAEKYHANMEDLPEKSTAVMINPLLPLYYMRYIYVAIVIINITLIYGNIYAMATTMPADFARIYNLSTAQVGLTYIAQGVGNVLGSVAGGNFADFMLTRARQQARRSLEDTQPTTERKYESVPKREPHELNLCTRNHRLKAPTASNKTVAPAAAPEVRLTGGVVLVWLMPLCFILYGWLIERNVKLAGVLAVQFLMGIGMTFTFSAFSTYLVDIFTARSATITSLNNSIRSLWGAVCTIIADPMETNLGPGVTFTILAAIQAAFSILIVVLFYKGKGWRRRWPPAVK</sequence>
<dbReference type="CDD" id="cd17323">
    <property type="entry name" value="MFS_Tpo1_MDR_like"/>
    <property type="match status" value="1"/>
</dbReference>
<reference evidence="9" key="1">
    <citation type="submission" date="2022-07" db="EMBL/GenBank/DDBJ databases">
        <title>Phylogenomic reconstructions and comparative analyses of Kickxellomycotina fungi.</title>
        <authorList>
            <person name="Reynolds N.K."/>
            <person name="Stajich J.E."/>
            <person name="Barry K."/>
            <person name="Grigoriev I.V."/>
            <person name="Crous P."/>
            <person name="Smith M.E."/>
        </authorList>
    </citation>
    <scope>NUCLEOTIDE SEQUENCE</scope>
    <source>
        <strain evidence="9">RSA 567</strain>
    </source>
</reference>
<gene>
    <name evidence="9" type="ORF">H4R34_003864</name>
</gene>
<protein>
    <recommendedName>
        <fullName evidence="8">Major facilitator superfamily (MFS) profile domain-containing protein</fullName>
    </recommendedName>
</protein>
<feature type="transmembrane region" description="Helical" evidence="7">
    <location>
        <begin position="437"/>
        <end position="457"/>
    </location>
</feature>
<dbReference type="GO" id="GO:0022857">
    <property type="term" value="F:transmembrane transporter activity"/>
    <property type="evidence" value="ECO:0007669"/>
    <property type="project" value="InterPro"/>
</dbReference>
<feature type="transmembrane region" description="Helical" evidence="7">
    <location>
        <begin position="251"/>
        <end position="271"/>
    </location>
</feature>
<keyword evidence="5 7" id="KW-0472">Membrane</keyword>
<feature type="compositionally biased region" description="Basic and acidic residues" evidence="6">
    <location>
        <begin position="393"/>
        <end position="403"/>
    </location>
</feature>
<keyword evidence="10" id="KW-1185">Reference proteome</keyword>
<keyword evidence="4 7" id="KW-1133">Transmembrane helix</keyword>
<evidence type="ECO:0000256" key="4">
    <source>
        <dbReference type="ARBA" id="ARBA00022989"/>
    </source>
</evidence>
<feature type="transmembrane region" description="Helical" evidence="7">
    <location>
        <begin position="221"/>
        <end position="239"/>
    </location>
</feature>
<keyword evidence="2" id="KW-0813">Transport</keyword>
<dbReference type="InterPro" id="IPR011701">
    <property type="entry name" value="MFS"/>
</dbReference>
<dbReference type="Pfam" id="PF07690">
    <property type="entry name" value="MFS_1"/>
    <property type="match status" value="1"/>
</dbReference>
<dbReference type="EMBL" id="JANBQB010000405">
    <property type="protein sequence ID" value="KAJ1976742.1"/>
    <property type="molecule type" value="Genomic_DNA"/>
</dbReference>
<feature type="transmembrane region" description="Helical" evidence="7">
    <location>
        <begin position="163"/>
        <end position="181"/>
    </location>
</feature>
<name>A0A9W8E8N7_9FUNG</name>
<feature type="transmembrane region" description="Helical" evidence="7">
    <location>
        <begin position="310"/>
        <end position="331"/>
    </location>
</feature>
<dbReference type="Gene3D" id="1.20.1720.10">
    <property type="entry name" value="Multidrug resistance protein D"/>
    <property type="match status" value="1"/>
</dbReference>
<feature type="transmembrane region" description="Helical" evidence="7">
    <location>
        <begin position="530"/>
        <end position="551"/>
    </location>
</feature>
<evidence type="ECO:0000259" key="8">
    <source>
        <dbReference type="PROSITE" id="PS50850"/>
    </source>
</evidence>
<dbReference type="PANTHER" id="PTHR23502">
    <property type="entry name" value="MAJOR FACILITATOR SUPERFAMILY"/>
    <property type="match status" value="1"/>
</dbReference>
<dbReference type="OrthoDB" id="3936150at2759"/>
<accession>A0A9W8E8N7</accession>
<evidence type="ECO:0000256" key="1">
    <source>
        <dbReference type="ARBA" id="ARBA00004141"/>
    </source>
</evidence>
<dbReference type="Gene3D" id="1.20.1250.20">
    <property type="entry name" value="MFS general substrate transporter like domains"/>
    <property type="match status" value="1"/>
</dbReference>
<dbReference type="SUPFAM" id="SSF103473">
    <property type="entry name" value="MFS general substrate transporter"/>
    <property type="match status" value="1"/>
</dbReference>
<feature type="domain" description="Major facilitator superfamily (MFS) profile" evidence="8">
    <location>
        <begin position="97"/>
        <end position="554"/>
    </location>
</feature>
<dbReference type="InterPro" id="IPR020846">
    <property type="entry name" value="MFS_dom"/>
</dbReference>
<feature type="transmembrane region" description="Helical" evidence="7">
    <location>
        <begin position="95"/>
        <end position="119"/>
    </location>
</feature>
<dbReference type="InterPro" id="IPR036259">
    <property type="entry name" value="MFS_trans_sf"/>
</dbReference>
<evidence type="ECO:0000256" key="5">
    <source>
        <dbReference type="ARBA" id="ARBA00023136"/>
    </source>
</evidence>
<evidence type="ECO:0000256" key="3">
    <source>
        <dbReference type="ARBA" id="ARBA00022692"/>
    </source>
</evidence>
<dbReference type="FunFam" id="1.20.1720.10:FF:000009">
    <property type="entry name" value="MFS multidrug transporter"/>
    <property type="match status" value="1"/>
</dbReference>
<dbReference type="AlphaFoldDB" id="A0A9W8E8N7"/>
<comment type="caution">
    <text evidence="9">The sequence shown here is derived from an EMBL/GenBank/DDBJ whole genome shotgun (WGS) entry which is preliminary data.</text>
</comment>
<comment type="subcellular location">
    <subcellularLocation>
        <location evidence="1">Membrane</location>
        <topology evidence="1">Multi-pass membrane protein</topology>
    </subcellularLocation>
</comment>